<evidence type="ECO:0000313" key="2">
    <source>
        <dbReference type="EMBL" id="TDS75700.1"/>
    </source>
</evidence>
<evidence type="ECO:0000256" key="1">
    <source>
        <dbReference type="SAM" id="Phobius"/>
    </source>
</evidence>
<feature type="transmembrane region" description="Helical" evidence="1">
    <location>
        <begin position="329"/>
        <end position="351"/>
    </location>
</feature>
<keyword evidence="1" id="KW-0812">Transmembrane</keyword>
<feature type="transmembrane region" description="Helical" evidence="1">
    <location>
        <begin position="39"/>
        <end position="61"/>
    </location>
</feature>
<keyword evidence="1" id="KW-0472">Membrane</keyword>
<accession>A0A4R7FFQ8</accession>
<name>A0A4R7FFQ8_9MICO</name>
<protein>
    <recommendedName>
        <fullName evidence="4">DUF3137 domain-containing protein</fullName>
    </recommendedName>
</protein>
<comment type="caution">
    <text evidence="2">The sequence shown here is derived from an EMBL/GenBank/DDBJ whole genome shotgun (WGS) entry which is preliminary data.</text>
</comment>
<gene>
    <name evidence="2" type="ORF">CLV52_2807</name>
</gene>
<feature type="transmembrane region" description="Helical" evidence="1">
    <location>
        <begin position="67"/>
        <end position="88"/>
    </location>
</feature>
<dbReference type="OrthoDB" id="5054050at2"/>
<evidence type="ECO:0000313" key="3">
    <source>
        <dbReference type="Proteomes" id="UP000295344"/>
    </source>
</evidence>
<proteinExistence type="predicted"/>
<sequence length="352" mass="38444">MGDARLDLAPLRSPVPRDAVRAYRQEAVARGDAPRGTTWLAVAAVVLIAVVVAGIGAGVVGSNPDSPVGLVFLVVAALVAASVVRGLLRGSPWQLWARLDRFARANAMCFVPQRTGSEEIGMIFDRGHTRITSELMRLGDGWLDGRAETANYRYSITTGSGKNRRTRVYRWAYLVIRLDRHLPQLVLDAVQNDDRVFGIGGSNLPVSFAGSQRLGLEGDFDRFFRLFVPEGYERDALYVLTPDLMALLIDQAGSGAAFDVEIVDDRMYFYAPGNLDFGDPAVWQRLTTIVRTVGTKTLRQTVRYADDRVGDRAVDVVAPQGRRLRRGGAGAAAVLVVAAIAGWWLLTALFAR</sequence>
<dbReference type="Proteomes" id="UP000295344">
    <property type="component" value="Unassembled WGS sequence"/>
</dbReference>
<evidence type="ECO:0008006" key="4">
    <source>
        <dbReference type="Google" id="ProtNLM"/>
    </source>
</evidence>
<dbReference type="EMBL" id="SOAM01000003">
    <property type="protein sequence ID" value="TDS75700.1"/>
    <property type="molecule type" value="Genomic_DNA"/>
</dbReference>
<reference evidence="2 3" key="1">
    <citation type="submission" date="2019-03" db="EMBL/GenBank/DDBJ databases">
        <title>Genomic Encyclopedia of Archaeal and Bacterial Type Strains, Phase II (KMG-II): from individual species to whole genera.</title>
        <authorList>
            <person name="Goeker M."/>
        </authorList>
    </citation>
    <scope>NUCLEOTIDE SEQUENCE [LARGE SCALE GENOMIC DNA]</scope>
    <source>
        <strain evidence="2 3">DSM 24782</strain>
    </source>
</reference>
<keyword evidence="1" id="KW-1133">Transmembrane helix</keyword>
<keyword evidence="3" id="KW-1185">Reference proteome</keyword>
<organism evidence="2 3">
    <name type="scientific">Amnibacterium kyonggiense</name>
    <dbReference type="NCBI Taxonomy" id="595671"/>
    <lineage>
        <taxon>Bacteria</taxon>
        <taxon>Bacillati</taxon>
        <taxon>Actinomycetota</taxon>
        <taxon>Actinomycetes</taxon>
        <taxon>Micrococcales</taxon>
        <taxon>Microbacteriaceae</taxon>
        <taxon>Amnibacterium</taxon>
    </lineage>
</organism>
<dbReference type="AlphaFoldDB" id="A0A4R7FFQ8"/>
<dbReference type="RefSeq" id="WP_133766963.1">
    <property type="nucleotide sequence ID" value="NZ_BAAARP010000005.1"/>
</dbReference>